<protein>
    <submittedName>
        <fullName evidence="1">Uncharacterized protein</fullName>
    </submittedName>
</protein>
<dbReference type="Proteomes" id="UP000811545">
    <property type="component" value="Unassembled WGS sequence"/>
</dbReference>
<evidence type="ECO:0000313" key="1">
    <source>
        <dbReference type="EMBL" id="MBT9145698.1"/>
    </source>
</evidence>
<name>A0A9E2BHK8_PSYF1</name>
<dbReference type="EMBL" id="QLTW01000148">
    <property type="protein sequence ID" value="MBT9145698.1"/>
    <property type="molecule type" value="Genomic_DNA"/>
</dbReference>
<comment type="caution">
    <text evidence="1">The sequence shown here is derived from an EMBL/GenBank/DDBJ whole genome shotgun (WGS) entry which is preliminary data.</text>
</comment>
<sequence>MPWKIMNTMDQKIRLIAGWRKQIFNIIDLSQKYEISRSTVYKLTG</sequence>
<organism evidence="1 2">
    <name type="scientific">Psychracetigena formicireducens</name>
    <dbReference type="NCBI Taxonomy" id="2986056"/>
    <lineage>
        <taxon>Bacteria</taxon>
        <taxon>Bacillati</taxon>
        <taxon>Candidatus Lithacetigenota</taxon>
        <taxon>Candidatus Psychracetigena</taxon>
    </lineage>
</organism>
<reference evidence="1 2" key="1">
    <citation type="journal article" date="2021" name="bioRxiv">
        <title>Unique metabolic strategies in Hadean analogues reveal hints for primordial physiology.</title>
        <authorList>
            <person name="Nobu M.K."/>
            <person name="Nakai R."/>
            <person name="Tamazawa S."/>
            <person name="Mori H."/>
            <person name="Toyoda A."/>
            <person name="Ijiri A."/>
            <person name="Suzuki S."/>
            <person name="Kurokawa K."/>
            <person name="Kamagata Y."/>
            <person name="Tamaki H."/>
        </authorList>
    </citation>
    <scope>NUCLEOTIDE SEQUENCE [LARGE SCALE GENOMIC DNA]</scope>
    <source>
        <strain evidence="1">BS525</strain>
    </source>
</reference>
<evidence type="ECO:0000313" key="2">
    <source>
        <dbReference type="Proteomes" id="UP000811545"/>
    </source>
</evidence>
<dbReference type="AlphaFoldDB" id="A0A9E2BHK8"/>
<accession>A0A9E2BHK8</accession>
<gene>
    <name evidence="1" type="ORF">DDT42_01573</name>
</gene>
<proteinExistence type="predicted"/>